<comment type="subcellular location">
    <subcellularLocation>
        <location evidence="1">Secreted</location>
    </subcellularLocation>
</comment>
<dbReference type="GO" id="GO:0005576">
    <property type="term" value="C:extracellular region"/>
    <property type="evidence" value="ECO:0007669"/>
    <property type="project" value="UniProtKB-SubCell"/>
</dbReference>
<keyword evidence="7" id="KW-1185">Reference proteome</keyword>
<dbReference type="GO" id="GO:0005179">
    <property type="term" value="F:hormone activity"/>
    <property type="evidence" value="ECO:0007669"/>
    <property type="project" value="InterPro"/>
</dbReference>
<dbReference type="GeneTree" id="ENSGT00990000210071"/>
<keyword evidence="4" id="KW-0732">Signal</keyword>
<evidence type="ECO:0000313" key="6">
    <source>
        <dbReference type="Ensembl" id="ENSMMDP00005030381.1"/>
    </source>
</evidence>
<dbReference type="InterPro" id="IPR000532">
    <property type="entry name" value="Glucagon_GIP_secretin_VIP"/>
</dbReference>
<feature type="chain" id="PRO_5044624822" description="Glucagon / GIP / secretin / VIP family domain-containing protein" evidence="4">
    <location>
        <begin position="20"/>
        <end position="103"/>
    </location>
</feature>
<proteinExistence type="inferred from homology"/>
<reference evidence="6" key="1">
    <citation type="submission" date="2019-06" db="EMBL/GenBank/DDBJ databases">
        <authorList>
            <consortium name="Wellcome Sanger Institute Data Sharing"/>
        </authorList>
    </citation>
    <scope>NUCLEOTIDE SEQUENCE [LARGE SCALE GENOMIC DNA]</scope>
</reference>
<evidence type="ECO:0000256" key="4">
    <source>
        <dbReference type="SAM" id="SignalP"/>
    </source>
</evidence>
<feature type="signal peptide" evidence="4">
    <location>
        <begin position="1"/>
        <end position="19"/>
    </location>
</feature>
<evidence type="ECO:0000256" key="2">
    <source>
        <dbReference type="ARBA" id="ARBA00008369"/>
    </source>
</evidence>
<reference evidence="6" key="2">
    <citation type="submission" date="2025-05" db="UniProtKB">
        <authorList>
            <consortium name="Ensembl"/>
        </authorList>
    </citation>
    <scope>IDENTIFICATION</scope>
</reference>
<dbReference type="Proteomes" id="UP000472263">
    <property type="component" value="Chromosome 5"/>
</dbReference>
<dbReference type="Pfam" id="PF00123">
    <property type="entry name" value="Hormone_2"/>
    <property type="match status" value="1"/>
</dbReference>
<comment type="similarity">
    <text evidence="2">Belongs to the glucagon family.</text>
</comment>
<dbReference type="Ensembl" id="ENSMMDT00005031080.1">
    <property type="protein sequence ID" value="ENSMMDP00005030381.1"/>
    <property type="gene ID" value="ENSMMDG00005014392.1"/>
</dbReference>
<evidence type="ECO:0000256" key="3">
    <source>
        <dbReference type="ARBA" id="ARBA00022525"/>
    </source>
</evidence>
<dbReference type="AlphaFoldDB" id="A0A667ZBV5"/>
<sequence length="103" mass="11766">IKMKIQYLDVLCIILYTLSCNSLQHYGVTEQWLSCVHVYISRSEMDREGEAFSRRHVDGTFTSDVNKVLDSMVPKEDFLWVMCSKASVERGKAGKAKGENKSK</sequence>
<name>A0A667ZBV5_9TELE</name>
<evidence type="ECO:0000313" key="7">
    <source>
        <dbReference type="Proteomes" id="UP000472263"/>
    </source>
</evidence>
<evidence type="ECO:0000256" key="1">
    <source>
        <dbReference type="ARBA" id="ARBA00004613"/>
    </source>
</evidence>
<feature type="domain" description="Glucagon / GIP / secretin / VIP family" evidence="5">
    <location>
        <begin position="56"/>
        <end position="82"/>
    </location>
</feature>
<dbReference type="Ensembl" id="ENSMMDT00005036080.1">
    <property type="protein sequence ID" value="ENSMMDP00005035306.1"/>
    <property type="gene ID" value="ENSMMDG00005016587.1"/>
</dbReference>
<keyword evidence="3" id="KW-0964">Secreted</keyword>
<dbReference type="Gene3D" id="6.10.250.590">
    <property type="match status" value="1"/>
</dbReference>
<dbReference type="SMART" id="SM00070">
    <property type="entry name" value="GLUCA"/>
    <property type="match status" value="1"/>
</dbReference>
<evidence type="ECO:0000259" key="5">
    <source>
        <dbReference type="SMART" id="SM00070"/>
    </source>
</evidence>
<organism evidence="6 7">
    <name type="scientific">Myripristis murdjan</name>
    <name type="common">pinecone soldierfish</name>
    <dbReference type="NCBI Taxonomy" id="586833"/>
    <lineage>
        <taxon>Eukaryota</taxon>
        <taxon>Metazoa</taxon>
        <taxon>Chordata</taxon>
        <taxon>Craniata</taxon>
        <taxon>Vertebrata</taxon>
        <taxon>Euteleostomi</taxon>
        <taxon>Actinopterygii</taxon>
        <taxon>Neopterygii</taxon>
        <taxon>Teleostei</taxon>
        <taxon>Neoteleostei</taxon>
        <taxon>Acanthomorphata</taxon>
        <taxon>Holocentriformes</taxon>
        <taxon>Holocentridae</taxon>
        <taxon>Myripristis</taxon>
    </lineage>
</organism>
<accession>A0A667ZBV5</accession>
<protein>
    <recommendedName>
        <fullName evidence="5">Glucagon / GIP / secretin / VIP family domain-containing protein</fullName>
    </recommendedName>
</protein>